<organism evidence="1">
    <name type="scientific">Panicum hallii</name>
    <dbReference type="NCBI Taxonomy" id="206008"/>
    <lineage>
        <taxon>Eukaryota</taxon>
        <taxon>Viridiplantae</taxon>
        <taxon>Streptophyta</taxon>
        <taxon>Embryophyta</taxon>
        <taxon>Tracheophyta</taxon>
        <taxon>Spermatophyta</taxon>
        <taxon>Magnoliopsida</taxon>
        <taxon>Liliopsida</taxon>
        <taxon>Poales</taxon>
        <taxon>Poaceae</taxon>
        <taxon>PACMAD clade</taxon>
        <taxon>Panicoideae</taxon>
        <taxon>Panicodae</taxon>
        <taxon>Paniceae</taxon>
        <taxon>Panicinae</taxon>
        <taxon>Panicum</taxon>
        <taxon>Panicum sect. Panicum</taxon>
    </lineage>
</organism>
<dbReference type="EMBL" id="CM008047">
    <property type="protein sequence ID" value="PAN10130.1"/>
    <property type="molecule type" value="Genomic_DNA"/>
</dbReference>
<name>A0A2S3GX08_9POAL</name>
<dbReference type="Gramene" id="PAN10130">
    <property type="protein sequence ID" value="PAN10130"/>
    <property type="gene ID" value="PAHAL_2G073400"/>
</dbReference>
<dbReference type="Proteomes" id="UP000243499">
    <property type="component" value="Chromosome 2"/>
</dbReference>
<accession>A0A2S3GX08</accession>
<gene>
    <name evidence="1" type="ORF">PAHAL_2G073400</name>
</gene>
<dbReference type="AlphaFoldDB" id="A0A2S3GX08"/>
<evidence type="ECO:0000313" key="1">
    <source>
        <dbReference type="EMBL" id="PAN10130.1"/>
    </source>
</evidence>
<protein>
    <submittedName>
        <fullName evidence="1">Uncharacterized protein</fullName>
    </submittedName>
</protein>
<reference evidence="1" key="1">
    <citation type="submission" date="2018-04" db="EMBL/GenBank/DDBJ databases">
        <title>WGS assembly of Panicum hallii.</title>
        <authorList>
            <person name="Lovell J."/>
            <person name="Jenkins J."/>
            <person name="Lowry D."/>
            <person name="Mamidi S."/>
            <person name="Sreedasyam A."/>
            <person name="Weng X."/>
            <person name="Barry K."/>
            <person name="Bonette J."/>
            <person name="Campitelli B."/>
            <person name="Daum C."/>
            <person name="Gordon S."/>
            <person name="Gould B."/>
            <person name="Lipzen A."/>
            <person name="Macqueen A."/>
            <person name="Palacio-Mejia J."/>
            <person name="Plott C."/>
            <person name="Shakirov E."/>
            <person name="Shu S."/>
            <person name="Yoshinaga Y."/>
            <person name="Zane M."/>
            <person name="Rokhsar D."/>
            <person name="Grimwood J."/>
            <person name="Schmutz J."/>
            <person name="Juenger T."/>
        </authorList>
    </citation>
    <scope>NUCLEOTIDE SEQUENCE [LARGE SCALE GENOMIC DNA]</scope>
    <source>
        <strain evidence="1">FIL2</strain>
    </source>
</reference>
<sequence length="130" mass="14748">MQPCQSAAESRRKYGPIMPQLQTLQARAISPKSREGSNELGVACQFVSVDPEPKFVRRVLEFTREPVMESKLRGMFWNGGMAPFAEEHGVPSVSWPHGLCMFLFSFHKQRIRKAGKSSRTNSSFQFELLV</sequence>
<proteinExistence type="predicted"/>